<evidence type="ECO:0000313" key="2">
    <source>
        <dbReference type="EMBL" id="MBX65942.1"/>
    </source>
</evidence>
<dbReference type="AlphaFoldDB" id="A0A2P2QG09"/>
<protein>
    <submittedName>
        <fullName evidence="2">Uncharacterized protein</fullName>
    </submittedName>
</protein>
<sequence>MQFFNPLLSVSLFFYVFCFQMSLLSVKGFFFFVFFLGSLLRSYATFCNKEST</sequence>
<accession>A0A2P2QG09</accession>
<feature type="transmembrane region" description="Helical" evidence="1">
    <location>
        <begin position="12"/>
        <end position="36"/>
    </location>
</feature>
<evidence type="ECO:0000256" key="1">
    <source>
        <dbReference type="SAM" id="Phobius"/>
    </source>
</evidence>
<keyword evidence="1" id="KW-1133">Transmembrane helix</keyword>
<name>A0A2P2QG09_RHIMU</name>
<keyword evidence="1" id="KW-0472">Membrane</keyword>
<dbReference type="EMBL" id="GGEC01085458">
    <property type="protein sequence ID" value="MBX65942.1"/>
    <property type="molecule type" value="Transcribed_RNA"/>
</dbReference>
<reference evidence="2" key="1">
    <citation type="submission" date="2018-02" db="EMBL/GenBank/DDBJ databases">
        <title>Rhizophora mucronata_Transcriptome.</title>
        <authorList>
            <person name="Meera S.P."/>
            <person name="Sreeshan A."/>
            <person name="Augustine A."/>
        </authorList>
    </citation>
    <scope>NUCLEOTIDE SEQUENCE</scope>
    <source>
        <tissue evidence="2">Leaf</tissue>
    </source>
</reference>
<keyword evidence="1" id="KW-0812">Transmembrane</keyword>
<organism evidence="2">
    <name type="scientific">Rhizophora mucronata</name>
    <name type="common">Asiatic mangrove</name>
    <dbReference type="NCBI Taxonomy" id="61149"/>
    <lineage>
        <taxon>Eukaryota</taxon>
        <taxon>Viridiplantae</taxon>
        <taxon>Streptophyta</taxon>
        <taxon>Embryophyta</taxon>
        <taxon>Tracheophyta</taxon>
        <taxon>Spermatophyta</taxon>
        <taxon>Magnoliopsida</taxon>
        <taxon>eudicotyledons</taxon>
        <taxon>Gunneridae</taxon>
        <taxon>Pentapetalae</taxon>
        <taxon>rosids</taxon>
        <taxon>fabids</taxon>
        <taxon>Malpighiales</taxon>
        <taxon>Rhizophoraceae</taxon>
        <taxon>Rhizophora</taxon>
    </lineage>
</organism>
<proteinExistence type="predicted"/>